<evidence type="ECO:0000313" key="3">
    <source>
        <dbReference type="Proteomes" id="UP001385809"/>
    </source>
</evidence>
<comment type="caution">
    <text evidence="2">The sequence shown here is derived from an EMBL/GenBank/DDBJ whole genome shotgun (WGS) entry which is preliminary data.</text>
</comment>
<organism evidence="2 3">
    <name type="scientific">Actinomycetospora aurantiaca</name>
    <dbReference type="NCBI Taxonomy" id="3129233"/>
    <lineage>
        <taxon>Bacteria</taxon>
        <taxon>Bacillati</taxon>
        <taxon>Actinomycetota</taxon>
        <taxon>Actinomycetes</taxon>
        <taxon>Pseudonocardiales</taxon>
        <taxon>Pseudonocardiaceae</taxon>
        <taxon>Actinomycetospora</taxon>
    </lineage>
</organism>
<accession>A0ABU8MFW2</accession>
<gene>
    <name evidence="2" type="ORF">WCD74_00500</name>
</gene>
<reference evidence="2 3" key="1">
    <citation type="submission" date="2024-03" db="EMBL/GenBank/DDBJ databases">
        <title>Actinomycetospora sp. OC33-EN08, a novel actinomycete isolated from wild orchid (Aerides multiflora).</title>
        <authorList>
            <person name="Suriyachadkun C."/>
        </authorList>
    </citation>
    <scope>NUCLEOTIDE SEQUENCE [LARGE SCALE GENOMIC DNA]</scope>
    <source>
        <strain evidence="2 3">OC33-EN08</strain>
    </source>
</reference>
<sequence>MSRSTEWSAAADEDEAHRTLRTRRRRTAAEVLSAFLARRSRPHPFVRLAPPAGRGRP</sequence>
<proteinExistence type="predicted"/>
<protein>
    <submittedName>
        <fullName evidence="2">Uncharacterized protein</fullName>
    </submittedName>
</protein>
<name>A0ABU8MFW2_9PSEU</name>
<dbReference type="RefSeq" id="WP_337692848.1">
    <property type="nucleotide sequence ID" value="NZ_JBBEGN010000001.1"/>
</dbReference>
<evidence type="ECO:0000313" key="2">
    <source>
        <dbReference type="EMBL" id="MEJ2866221.1"/>
    </source>
</evidence>
<dbReference type="EMBL" id="JBBEGN010000001">
    <property type="protein sequence ID" value="MEJ2866221.1"/>
    <property type="molecule type" value="Genomic_DNA"/>
</dbReference>
<evidence type="ECO:0000256" key="1">
    <source>
        <dbReference type="SAM" id="MobiDB-lite"/>
    </source>
</evidence>
<feature type="region of interest" description="Disordered" evidence="1">
    <location>
        <begin position="1"/>
        <end position="21"/>
    </location>
</feature>
<dbReference type="Proteomes" id="UP001385809">
    <property type="component" value="Unassembled WGS sequence"/>
</dbReference>
<keyword evidence="3" id="KW-1185">Reference proteome</keyword>